<dbReference type="CDD" id="cd12148">
    <property type="entry name" value="fungal_TF_MHR"/>
    <property type="match status" value="1"/>
</dbReference>
<evidence type="ECO:0000256" key="5">
    <source>
        <dbReference type="ARBA" id="ARBA00023242"/>
    </source>
</evidence>
<protein>
    <submittedName>
        <fullName evidence="6">Uncharacterized protein</fullName>
    </submittedName>
</protein>
<evidence type="ECO:0000256" key="2">
    <source>
        <dbReference type="ARBA" id="ARBA00023015"/>
    </source>
</evidence>
<keyword evidence="3" id="KW-0238">DNA-binding</keyword>
<comment type="subcellular location">
    <subcellularLocation>
        <location evidence="1">Nucleus</location>
    </subcellularLocation>
</comment>
<accession>A0A370T997</accession>
<reference evidence="6 7" key="1">
    <citation type="journal article" date="2018" name="IMA Fungus">
        <title>IMA Genome-F 9: Draft genome sequence of Annulohypoxylon stygium, Aspergillus mulundensis, Berkeleyomyces basicola (syn. Thielaviopsis basicola), Ceratocystis smalleyi, two Cercospora beticola strains, Coleophoma cylindrospora, Fusarium fracticaudum, Phialophora cf. hyalina, and Morchella septimelata.</title>
        <authorList>
            <person name="Wingfield B.D."/>
            <person name="Bills G.F."/>
            <person name="Dong Y."/>
            <person name="Huang W."/>
            <person name="Nel W.J."/>
            <person name="Swalarsk-Parry B.S."/>
            <person name="Vaghefi N."/>
            <person name="Wilken P.M."/>
            <person name="An Z."/>
            <person name="de Beer Z.W."/>
            <person name="De Vos L."/>
            <person name="Chen L."/>
            <person name="Duong T.A."/>
            <person name="Gao Y."/>
            <person name="Hammerbacher A."/>
            <person name="Kikkert J.R."/>
            <person name="Li Y."/>
            <person name="Li H."/>
            <person name="Li K."/>
            <person name="Li Q."/>
            <person name="Liu X."/>
            <person name="Ma X."/>
            <person name="Naidoo K."/>
            <person name="Pethybridge S.J."/>
            <person name="Sun J."/>
            <person name="Steenkamp E.T."/>
            <person name="van der Nest M.A."/>
            <person name="van Wyk S."/>
            <person name="Wingfield M.J."/>
            <person name="Xiong C."/>
            <person name="Yue Q."/>
            <person name="Zhang X."/>
        </authorList>
    </citation>
    <scope>NUCLEOTIDE SEQUENCE [LARGE SCALE GENOMIC DNA]</scope>
    <source>
        <strain evidence="6 7">BP 5553</strain>
    </source>
</reference>
<dbReference type="STRING" id="2656787.A0A370T997"/>
<dbReference type="InterPro" id="IPR051089">
    <property type="entry name" value="prtT"/>
</dbReference>
<organism evidence="6 7">
    <name type="scientific">Venustampulla echinocandica</name>
    <dbReference type="NCBI Taxonomy" id="2656787"/>
    <lineage>
        <taxon>Eukaryota</taxon>
        <taxon>Fungi</taxon>
        <taxon>Dikarya</taxon>
        <taxon>Ascomycota</taxon>
        <taxon>Pezizomycotina</taxon>
        <taxon>Leotiomycetes</taxon>
        <taxon>Helotiales</taxon>
        <taxon>Pleuroascaceae</taxon>
        <taxon>Venustampulla</taxon>
    </lineage>
</organism>
<dbReference type="OrthoDB" id="5424793at2759"/>
<dbReference type="GO" id="GO:0006351">
    <property type="term" value="P:DNA-templated transcription"/>
    <property type="evidence" value="ECO:0007669"/>
    <property type="project" value="InterPro"/>
</dbReference>
<keyword evidence="4" id="KW-0804">Transcription</keyword>
<evidence type="ECO:0000256" key="3">
    <source>
        <dbReference type="ARBA" id="ARBA00023125"/>
    </source>
</evidence>
<dbReference type="RefSeq" id="XP_031864737.1">
    <property type="nucleotide sequence ID" value="XM_032019030.1"/>
</dbReference>
<dbReference type="GO" id="GO:0005634">
    <property type="term" value="C:nucleus"/>
    <property type="evidence" value="ECO:0007669"/>
    <property type="project" value="UniProtKB-SubCell"/>
</dbReference>
<dbReference type="GO" id="GO:0008270">
    <property type="term" value="F:zinc ion binding"/>
    <property type="evidence" value="ECO:0007669"/>
    <property type="project" value="InterPro"/>
</dbReference>
<sequence>MPCRIRETLVRARIAGRAKADAYSTASRPLVRDVNGSAVSVMFGRPPATTITSSSAISSNPEFSLGLPLLQCPHDLLKDVMALSSHHKNLFGVDDFPESKITAEVSPSAQNRLPPLPQRKLTLKDAERLLTAFQKISAFFPFVQVAEEATVPSLSRTSPFLLLAILTTASFTCPQVCHQLDHEFKRVLSSKVIVEGRKSLDLLQGLLVYIAWYPLYVNPKKNQSFMYMNIATSLVTDLGLDRELPNLSGFSTISTEGLIDGCEFTQAARHAYLGAYYLSTALSMGFQKPNNLPYRNLMDIHIQTPTKDENTAVVYSLIKLQRLTERISEVYETKTWAADPHTGAFHAELNIQIFLNELQEWRNSTSDEIRNLPFNGLAERFIDVAIYGHELGFLSRSYRNSLNQPDRIAPTITPHLPNCLAASKIFFEYLLSLPESSFKSFTTVQGALMVQAILILSRLTFLMASSLGWDANTTRANIPLVMYLDCLCYRFQQLSSTIPKDSEIPENPDLFYVFRMILGSVKKSYEQRVADIQTRSFAVDHGNAVVTSRGHCPIRDPSLGPLFTSVEDSMYGDSFSLNPSEYSGVAFGSTQTPYHDLWATMSCSWANEFSE</sequence>
<dbReference type="GO" id="GO:0000981">
    <property type="term" value="F:DNA-binding transcription factor activity, RNA polymerase II-specific"/>
    <property type="evidence" value="ECO:0007669"/>
    <property type="project" value="TreeGrafter"/>
</dbReference>
<dbReference type="PANTHER" id="PTHR31845:SF10">
    <property type="entry name" value="ZN(II)2CYS6 TRANSCRIPTION FACTOR (EUROFUNG)"/>
    <property type="match status" value="1"/>
</dbReference>
<gene>
    <name evidence="6" type="ORF">BP5553_10407</name>
</gene>
<dbReference type="AlphaFoldDB" id="A0A370T997"/>
<name>A0A370T997_9HELO</name>
<keyword evidence="5" id="KW-0539">Nucleus</keyword>
<dbReference type="GeneID" id="43603256"/>
<dbReference type="PANTHER" id="PTHR31845">
    <property type="entry name" value="FINGER DOMAIN PROTEIN, PUTATIVE-RELATED"/>
    <property type="match status" value="1"/>
</dbReference>
<evidence type="ECO:0000256" key="4">
    <source>
        <dbReference type="ARBA" id="ARBA00023163"/>
    </source>
</evidence>
<evidence type="ECO:0000256" key="1">
    <source>
        <dbReference type="ARBA" id="ARBA00004123"/>
    </source>
</evidence>
<dbReference type="GO" id="GO:0000976">
    <property type="term" value="F:transcription cis-regulatory region binding"/>
    <property type="evidence" value="ECO:0007669"/>
    <property type="project" value="TreeGrafter"/>
</dbReference>
<dbReference type="Proteomes" id="UP000254866">
    <property type="component" value="Unassembled WGS sequence"/>
</dbReference>
<evidence type="ECO:0000313" key="6">
    <source>
        <dbReference type="EMBL" id="RDL30129.1"/>
    </source>
</evidence>
<keyword evidence="2" id="KW-0805">Transcription regulation</keyword>
<evidence type="ECO:0000313" key="7">
    <source>
        <dbReference type="Proteomes" id="UP000254866"/>
    </source>
</evidence>
<comment type="caution">
    <text evidence="6">The sequence shown here is derived from an EMBL/GenBank/DDBJ whole genome shotgun (WGS) entry which is preliminary data.</text>
</comment>
<keyword evidence="7" id="KW-1185">Reference proteome</keyword>
<proteinExistence type="predicted"/>
<dbReference type="EMBL" id="NPIC01000016">
    <property type="protein sequence ID" value="RDL30129.1"/>
    <property type="molecule type" value="Genomic_DNA"/>
</dbReference>